<reference evidence="2" key="1">
    <citation type="journal article" date="2023" name="Hortic. Res.">
        <title>A chromosome-level phased genome enabling allele-level studies in sweet orange: a case study on citrus Huanglongbing tolerance.</title>
        <authorList>
            <person name="Wu B."/>
            <person name="Yu Q."/>
            <person name="Deng Z."/>
            <person name="Duan Y."/>
            <person name="Luo F."/>
            <person name="Gmitter F. Jr."/>
        </authorList>
    </citation>
    <scope>NUCLEOTIDE SEQUENCE [LARGE SCALE GENOMIC DNA]</scope>
    <source>
        <strain evidence="2">cv. Valencia</strain>
    </source>
</reference>
<evidence type="ECO:0000313" key="1">
    <source>
        <dbReference type="EMBL" id="KAH9683478.1"/>
    </source>
</evidence>
<dbReference type="Proteomes" id="UP000829398">
    <property type="component" value="Chromosome 9"/>
</dbReference>
<organism evidence="1 2">
    <name type="scientific">Citrus sinensis</name>
    <name type="common">Sweet orange</name>
    <name type="synonym">Citrus aurantium var. sinensis</name>
    <dbReference type="NCBI Taxonomy" id="2711"/>
    <lineage>
        <taxon>Eukaryota</taxon>
        <taxon>Viridiplantae</taxon>
        <taxon>Streptophyta</taxon>
        <taxon>Embryophyta</taxon>
        <taxon>Tracheophyta</taxon>
        <taxon>Spermatophyta</taxon>
        <taxon>Magnoliopsida</taxon>
        <taxon>eudicotyledons</taxon>
        <taxon>Gunneridae</taxon>
        <taxon>Pentapetalae</taxon>
        <taxon>rosids</taxon>
        <taxon>malvids</taxon>
        <taxon>Sapindales</taxon>
        <taxon>Rutaceae</taxon>
        <taxon>Aurantioideae</taxon>
        <taxon>Citrus</taxon>
    </lineage>
</organism>
<evidence type="ECO:0000313" key="2">
    <source>
        <dbReference type="Proteomes" id="UP000829398"/>
    </source>
</evidence>
<dbReference type="EMBL" id="CM039178">
    <property type="protein sequence ID" value="KAH9683478.1"/>
    <property type="molecule type" value="Genomic_DNA"/>
</dbReference>
<proteinExistence type="predicted"/>
<keyword evidence="2" id="KW-1185">Reference proteome</keyword>
<protein>
    <submittedName>
        <fullName evidence="1">Usp domain-containing protein</fullName>
    </submittedName>
</protein>
<gene>
    <name evidence="1" type="ORF">KPL71_027689</name>
</gene>
<name>A0ACB8I8T7_CITSI</name>
<comment type="caution">
    <text evidence="1">The sequence shown here is derived from an EMBL/GenBank/DDBJ whole genome shotgun (WGS) entry which is preliminary data.</text>
</comment>
<sequence length="168" mass="18406">MGDQTKPIMMVAIDDSNHSYYALEWALDYFFPPFAPNHTFQLVLIHARPNPPSLLGLSGAGQGSAGERSAHVINLVELDTKKRAQKVADKATSICAKREVNDMPVHVMQGDPRNVMTEAVERFHPTILVLGSHGYGAVKRAVLGSVSDYSAHHCSCTVMIVKMPKSKH</sequence>
<accession>A0ACB8I8T7</accession>